<dbReference type="EMBL" id="UYYB01011485">
    <property type="protein sequence ID" value="VDM69225.1"/>
    <property type="molecule type" value="Genomic_DNA"/>
</dbReference>
<feature type="region of interest" description="Disordered" evidence="1">
    <location>
        <begin position="51"/>
        <end position="74"/>
    </location>
</feature>
<dbReference type="Proteomes" id="UP000270094">
    <property type="component" value="Unassembled WGS sequence"/>
</dbReference>
<reference evidence="2 3" key="1">
    <citation type="submission" date="2018-11" db="EMBL/GenBank/DDBJ databases">
        <authorList>
            <consortium name="Pathogen Informatics"/>
        </authorList>
    </citation>
    <scope>NUCLEOTIDE SEQUENCE [LARGE SCALE GENOMIC DNA]</scope>
</reference>
<sequence length="97" mass="11120">MIVRQLMAPMLPDGFAGDKPVGKSFLLDDSMLPLLMILKYEIHHYQESIQEARGIEDREEEEGEEEEAEKRKEATGWCQGSEAYCRFPLPLGPTHRV</sequence>
<dbReference type="AlphaFoldDB" id="A0A3P7KD99"/>
<evidence type="ECO:0000313" key="3">
    <source>
        <dbReference type="Proteomes" id="UP000270094"/>
    </source>
</evidence>
<protein>
    <submittedName>
        <fullName evidence="2">Uncharacterized protein</fullName>
    </submittedName>
</protein>
<evidence type="ECO:0000256" key="1">
    <source>
        <dbReference type="SAM" id="MobiDB-lite"/>
    </source>
</evidence>
<keyword evidence="3" id="KW-1185">Reference proteome</keyword>
<organism evidence="2 3">
    <name type="scientific">Strongylus vulgaris</name>
    <name type="common">Blood worm</name>
    <dbReference type="NCBI Taxonomy" id="40348"/>
    <lineage>
        <taxon>Eukaryota</taxon>
        <taxon>Metazoa</taxon>
        <taxon>Ecdysozoa</taxon>
        <taxon>Nematoda</taxon>
        <taxon>Chromadorea</taxon>
        <taxon>Rhabditida</taxon>
        <taxon>Rhabditina</taxon>
        <taxon>Rhabditomorpha</taxon>
        <taxon>Strongyloidea</taxon>
        <taxon>Strongylidae</taxon>
        <taxon>Strongylus</taxon>
    </lineage>
</organism>
<evidence type="ECO:0000313" key="2">
    <source>
        <dbReference type="EMBL" id="VDM69225.1"/>
    </source>
</evidence>
<gene>
    <name evidence="2" type="ORF">SVUK_LOCUS4223</name>
</gene>
<feature type="compositionally biased region" description="Acidic residues" evidence="1">
    <location>
        <begin position="57"/>
        <end position="67"/>
    </location>
</feature>
<name>A0A3P7KD99_STRVU</name>
<proteinExistence type="predicted"/>
<accession>A0A3P7KD99</accession>